<dbReference type="RefSeq" id="WP_330930737.1">
    <property type="nucleotide sequence ID" value="NZ_CP119075.1"/>
</dbReference>
<evidence type="ECO:0000313" key="3">
    <source>
        <dbReference type="Proteomes" id="UP001218638"/>
    </source>
</evidence>
<reference evidence="2" key="1">
    <citation type="submission" date="2023-03" db="EMBL/GenBank/DDBJ databases">
        <title>Lomoglobus Profundus gen. nov., sp. nov., a novel member of the phylum Verrucomicrobia, isolated from deep-marine sediment of South China Sea.</title>
        <authorList>
            <person name="Ahmad T."/>
            <person name="Ishaq S.E."/>
            <person name="Wang F."/>
        </authorList>
    </citation>
    <scope>NUCLEOTIDE SEQUENCE</scope>
    <source>
        <strain evidence="2">LMO-M01</strain>
    </source>
</reference>
<dbReference type="Proteomes" id="UP001218638">
    <property type="component" value="Chromosome"/>
</dbReference>
<keyword evidence="3" id="KW-1185">Reference proteome</keyword>
<gene>
    <name evidence="2" type="ORF">PXH66_19995</name>
</gene>
<dbReference type="EMBL" id="CP119075">
    <property type="protein sequence ID" value="WED64631.1"/>
    <property type="molecule type" value="Genomic_DNA"/>
</dbReference>
<proteinExistence type="predicted"/>
<dbReference type="AlphaFoldDB" id="A0AAE9ZWD4"/>
<protein>
    <submittedName>
        <fullName evidence="2">Uncharacterized protein</fullName>
    </submittedName>
</protein>
<name>A0AAE9ZWD4_9BACT</name>
<evidence type="ECO:0000313" key="2">
    <source>
        <dbReference type="EMBL" id="WED64631.1"/>
    </source>
</evidence>
<organism evidence="2 3">
    <name type="scientific">Synoicihabitans lomoniglobus</name>
    <dbReference type="NCBI Taxonomy" id="2909285"/>
    <lineage>
        <taxon>Bacteria</taxon>
        <taxon>Pseudomonadati</taxon>
        <taxon>Verrucomicrobiota</taxon>
        <taxon>Opitutia</taxon>
        <taxon>Opitutales</taxon>
        <taxon>Opitutaceae</taxon>
        <taxon>Synoicihabitans</taxon>
    </lineage>
</organism>
<sequence>MSTENKSPKLVQVTSVDALMKNGSRIAWQSFRPAAAEPDTKPTVYITTLTSNTEMGETTIYDLDEIGAQAVTYGVELTLTSSGPVTLEMADGSTITLTAENPSHPLPPRGKDRAILLSFDALTCSLEARPDWPKPLKIESGMMRAGDGEGGDGPPPPFPGGGNQNDN</sequence>
<feature type="region of interest" description="Disordered" evidence="1">
    <location>
        <begin position="131"/>
        <end position="167"/>
    </location>
</feature>
<evidence type="ECO:0000256" key="1">
    <source>
        <dbReference type="SAM" id="MobiDB-lite"/>
    </source>
</evidence>
<accession>A0AAE9ZWD4</accession>
<dbReference type="KEGG" id="slom:PXH66_19995"/>